<evidence type="ECO:0000259" key="2">
    <source>
        <dbReference type="PROSITE" id="PS50206"/>
    </source>
</evidence>
<keyword evidence="1" id="KW-0732">Signal</keyword>
<dbReference type="PROSITE" id="PS50206">
    <property type="entry name" value="RHODANESE_3"/>
    <property type="match status" value="1"/>
</dbReference>
<feature type="domain" description="Rhodanese" evidence="2">
    <location>
        <begin position="41"/>
        <end position="131"/>
    </location>
</feature>
<dbReference type="Gene3D" id="3.40.250.10">
    <property type="entry name" value="Rhodanese-like domain"/>
    <property type="match status" value="1"/>
</dbReference>
<dbReference type="SUPFAM" id="SSF52821">
    <property type="entry name" value="Rhodanese/Cell cycle control phosphatase"/>
    <property type="match status" value="1"/>
</dbReference>
<feature type="signal peptide" evidence="1">
    <location>
        <begin position="1"/>
        <end position="27"/>
    </location>
</feature>
<gene>
    <name evidence="3" type="ORF">ND2E_0917</name>
</gene>
<dbReference type="InterPro" id="IPR050229">
    <property type="entry name" value="GlpE_sulfurtransferase"/>
</dbReference>
<protein>
    <submittedName>
        <fullName evidence="3">Rhodanese-like protein</fullName>
    </submittedName>
</protein>
<dbReference type="PATRIC" id="fig|28229.4.peg.4413"/>
<dbReference type="Pfam" id="PF00581">
    <property type="entry name" value="Rhodanese"/>
    <property type="match status" value="1"/>
</dbReference>
<dbReference type="InterPro" id="IPR001763">
    <property type="entry name" value="Rhodanese-like_dom"/>
</dbReference>
<sequence length="133" mass="14835" precursor="true">MKHTLVKKIASTLVIALAVASTWQVSAKDISQSELQQVMKNSQQVVVLDVRTVEEFEEGHIPSAVNIPHKELEARLAELSGAKNTQVVIYCRSGRRAEVARQVLEKNGFNQLDHLSGDFNEWSSKNLPITKVK</sequence>
<dbReference type="AlphaFoldDB" id="A0A099K8Y8"/>
<evidence type="ECO:0000313" key="4">
    <source>
        <dbReference type="Proteomes" id="UP000029843"/>
    </source>
</evidence>
<dbReference type="SMART" id="SM00450">
    <property type="entry name" value="RHOD"/>
    <property type="match status" value="1"/>
</dbReference>
<accession>A0A099K8Y8</accession>
<dbReference type="PANTHER" id="PTHR43031">
    <property type="entry name" value="FAD-DEPENDENT OXIDOREDUCTASE"/>
    <property type="match status" value="1"/>
</dbReference>
<dbReference type="RefSeq" id="WP_033095945.1">
    <property type="nucleotide sequence ID" value="NZ_JQED01000056.1"/>
</dbReference>
<proteinExistence type="predicted"/>
<comment type="caution">
    <text evidence="3">The sequence shown here is derived from an EMBL/GenBank/DDBJ whole genome shotgun (WGS) entry which is preliminary data.</text>
</comment>
<dbReference type="InterPro" id="IPR036873">
    <property type="entry name" value="Rhodanese-like_dom_sf"/>
</dbReference>
<name>A0A099K8Y8_COLPS</name>
<evidence type="ECO:0000256" key="1">
    <source>
        <dbReference type="SAM" id="SignalP"/>
    </source>
</evidence>
<evidence type="ECO:0000313" key="3">
    <source>
        <dbReference type="EMBL" id="KGJ86745.1"/>
    </source>
</evidence>
<organism evidence="3 4">
    <name type="scientific">Colwellia psychrerythraea</name>
    <name type="common">Vibrio psychroerythus</name>
    <dbReference type="NCBI Taxonomy" id="28229"/>
    <lineage>
        <taxon>Bacteria</taxon>
        <taxon>Pseudomonadati</taxon>
        <taxon>Pseudomonadota</taxon>
        <taxon>Gammaproteobacteria</taxon>
        <taxon>Alteromonadales</taxon>
        <taxon>Colwelliaceae</taxon>
        <taxon>Colwellia</taxon>
    </lineage>
</organism>
<dbReference type="PANTHER" id="PTHR43031:SF1">
    <property type="entry name" value="PYRIDINE NUCLEOTIDE-DISULPHIDE OXIDOREDUCTASE"/>
    <property type="match status" value="1"/>
</dbReference>
<feature type="chain" id="PRO_5001956888" evidence="1">
    <location>
        <begin position="28"/>
        <end position="133"/>
    </location>
</feature>
<dbReference type="EMBL" id="JQED01000056">
    <property type="protein sequence ID" value="KGJ86745.1"/>
    <property type="molecule type" value="Genomic_DNA"/>
</dbReference>
<reference evidence="3 4" key="1">
    <citation type="submission" date="2014-08" db="EMBL/GenBank/DDBJ databases">
        <title>Genomic and Phenotypic Diversity of Colwellia psychrerythraea strains from Disparate Marine Basins.</title>
        <authorList>
            <person name="Techtmann S.M."/>
            <person name="Stelling S.C."/>
            <person name="Utturkar S.M."/>
            <person name="Alshibli N."/>
            <person name="Harris A."/>
            <person name="Brown S.D."/>
            <person name="Hazen T.C."/>
        </authorList>
    </citation>
    <scope>NUCLEOTIDE SEQUENCE [LARGE SCALE GENOMIC DNA]</scope>
    <source>
        <strain evidence="3 4">ND2E</strain>
    </source>
</reference>
<dbReference type="Proteomes" id="UP000029843">
    <property type="component" value="Unassembled WGS sequence"/>
</dbReference>
<dbReference type="OrthoDB" id="9814704at2"/>
<dbReference type="CDD" id="cd00158">
    <property type="entry name" value="RHOD"/>
    <property type="match status" value="1"/>
</dbReference>